<dbReference type="Proteomes" id="UP001152622">
    <property type="component" value="Chromosome 4"/>
</dbReference>
<keyword evidence="2" id="KW-1185">Reference proteome</keyword>
<reference evidence="1" key="1">
    <citation type="journal article" date="2023" name="Science">
        <title>Genome structures resolve the early diversification of teleost fishes.</title>
        <authorList>
            <person name="Parey E."/>
            <person name="Louis A."/>
            <person name="Montfort J."/>
            <person name="Bouchez O."/>
            <person name="Roques C."/>
            <person name="Iampietro C."/>
            <person name="Lluch J."/>
            <person name="Castinel A."/>
            <person name="Donnadieu C."/>
            <person name="Desvignes T."/>
            <person name="Floi Bucao C."/>
            <person name="Jouanno E."/>
            <person name="Wen M."/>
            <person name="Mejri S."/>
            <person name="Dirks R."/>
            <person name="Jansen H."/>
            <person name="Henkel C."/>
            <person name="Chen W.J."/>
            <person name="Zahm M."/>
            <person name="Cabau C."/>
            <person name="Klopp C."/>
            <person name="Thompson A.W."/>
            <person name="Robinson-Rechavi M."/>
            <person name="Braasch I."/>
            <person name="Lecointre G."/>
            <person name="Bobe J."/>
            <person name="Postlethwait J.H."/>
            <person name="Berthelot C."/>
            <person name="Roest Crollius H."/>
            <person name="Guiguen Y."/>
        </authorList>
    </citation>
    <scope>NUCLEOTIDE SEQUENCE</scope>
    <source>
        <strain evidence="1">WJC10195</strain>
    </source>
</reference>
<organism evidence="1 2">
    <name type="scientific">Synaphobranchus kaupii</name>
    <name type="common">Kaup's arrowtooth eel</name>
    <dbReference type="NCBI Taxonomy" id="118154"/>
    <lineage>
        <taxon>Eukaryota</taxon>
        <taxon>Metazoa</taxon>
        <taxon>Chordata</taxon>
        <taxon>Craniata</taxon>
        <taxon>Vertebrata</taxon>
        <taxon>Euteleostomi</taxon>
        <taxon>Actinopterygii</taxon>
        <taxon>Neopterygii</taxon>
        <taxon>Teleostei</taxon>
        <taxon>Anguilliformes</taxon>
        <taxon>Synaphobranchidae</taxon>
        <taxon>Synaphobranchus</taxon>
    </lineage>
</organism>
<evidence type="ECO:0000313" key="1">
    <source>
        <dbReference type="EMBL" id="KAJ8364545.1"/>
    </source>
</evidence>
<dbReference type="OrthoDB" id="8962596at2759"/>
<name>A0A9Q1FRM5_SYNKA</name>
<dbReference type="EMBL" id="JAINUF010000004">
    <property type="protein sequence ID" value="KAJ8364545.1"/>
    <property type="molecule type" value="Genomic_DNA"/>
</dbReference>
<comment type="caution">
    <text evidence="1">The sequence shown here is derived from an EMBL/GenBank/DDBJ whole genome shotgun (WGS) entry which is preliminary data.</text>
</comment>
<proteinExistence type="predicted"/>
<dbReference type="AlphaFoldDB" id="A0A9Q1FRM5"/>
<sequence>MTAAVHALWQRSSSRLDHQQRQQLKSLLDGNADLFTVLDEDCTHTELVQHTNNTDTAQPIRLRPHRMSPAKRLVAEEKDGQSMDFDQLRAALTEAPVLAYPDAQ</sequence>
<evidence type="ECO:0000313" key="2">
    <source>
        <dbReference type="Proteomes" id="UP001152622"/>
    </source>
</evidence>
<accession>A0A9Q1FRM5</accession>
<gene>
    <name evidence="1" type="ORF">SKAU_G00133760</name>
</gene>
<protein>
    <submittedName>
        <fullName evidence="1">Uncharacterized protein</fullName>
    </submittedName>
</protein>